<sequence length="56" mass="6266">MRRLTREHCDYLAHIPMMGSIESLNVSVATGVCLFEAARQRRSLSPAQHVGQEKLA</sequence>
<dbReference type="EMBL" id="CCCS020000017">
    <property type="protein sequence ID" value="CDQ09243.1"/>
    <property type="molecule type" value="Genomic_DNA"/>
</dbReference>
<dbReference type="InterPro" id="IPR029026">
    <property type="entry name" value="tRNA_m1G_MTases_N"/>
</dbReference>
<dbReference type="InterPro" id="IPR029028">
    <property type="entry name" value="Alpha/beta_knot_MTases"/>
</dbReference>
<keyword evidence="1 4" id="KW-0489">Methyltransferase</keyword>
<dbReference type="PANTHER" id="PTHR46429">
    <property type="entry name" value="23S RRNA (GUANOSINE-2'-O-)-METHYLTRANSFERASE RLMB"/>
    <property type="match status" value="1"/>
</dbReference>
<dbReference type="GO" id="GO:0005829">
    <property type="term" value="C:cytosol"/>
    <property type="evidence" value="ECO:0007669"/>
    <property type="project" value="TreeGrafter"/>
</dbReference>
<protein>
    <submittedName>
        <fullName evidence="4">RNA methyltransferase, TrmH family, group 3</fullName>
    </submittedName>
</protein>
<dbReference type="PANTHER" id="PTHR46429:SF1">
    <property type="entry name" value="23S RRNA (GUANOSINE-2'-O-)-METHYLTRANSFERASE RLMB"/>
    <property type="match status" value="1"/>
</dbReference>
<reference evidence="4" key="1">
    <citation type="submission" date="2014-03" db="EMBL/GenBank/DDBJ databases">
        <authorList>
            <person name="Genoscope - CEA"/>
        </authorList>
    </citation>
    <scope>NUCLEOTIDE SEQUENCE [LARGE SCALE GENOMIC DNA]</scope>
    <source>
        <strain evidence="4">CF27</strain>
    </source>
</reference>
<dbReference type="Gene3D" id="3.40.1280.10">
    <property type="match status" value="1"/>
</dbReference>
<feature type="domain" description="tRNA/rRNA methyltransferase SpoU type" evidence="3">
    <location>
        <begin position="2"/>
        <end position="35"/>
    </location>
</feature>
<dbReference type="InterPro" id="IPR004441">
    <property type="entry name" value="rRNA_MeTrfase_TrmH"/>
</dbReference>
<evidence type="ECO:0000259" key="3">
    <source>
        <dbReference type="Pfam" id="PF00588"/>
    </source>
</evidence>
<organism evidence="4">
    <name type="scientific">Acidithiobacillus ferrivorans</name>
    <dbReference type="NCBI Taxonomy" id="160808"/>
    <lineage>
        <taxon>Bacteria</taxon>
        <taxon>Pseudomonadati</taxon>
        <taxon>Pseudomonadota</taxon>
        <taxon>Acidithiobacillia</taxon>
        <taxon>Acidithiobacillales</taxon>
        <taxon>Acidithiobacillaceae</taxon>
        <taxon>Acidithiobacillus</taxon>
    </lineage>
</organism>
<reference evidence="4" key="2">
    <citation type="submission" date="2014-07" db="EMBL/GenBank/DDBJ databases">
        <title>Initial genome analysis of the psychrotolerant acidophile Acidithiobacillus ferrivorans CF27: insights into iron and sulfur oxidation pathways and into biofilm formation.</title>
        <authorList>
            <person name="Talla E."/>
            <person name="Hedrich S."/>
            <person name="Mangenot S."/>
            <person name="Ji B."/>
            <person name="Johnson D.B."/>
            <person name="Barbe V."/>
            <person name="Bonnefoy V."/>
        </authorList>
    </citation>
    <scope>NUCLEOTIDE SEQUENCE [LARGE SCALE GENOMIC DNA]</scope>
    <source>
        <strain evidence="4">CF27</strain>
    </source>
</reference>
<evidence type="ECO:0000313" key="4">
    <source>
        <dbReference type="EMBL" id="CDQ09243.1"/>
    </source>
</evidence>
<name>A0A060UR05_9PROT</name>
<dbReference type="SUPFAM" id="SSF75217">
    <property type="entry name" value="alpha/beta knot"/>
    <property type="match status" value="1"/>
</dbReference>
<keyword evidence="2 4" id="KW-0808">Transferase</keyword>
<proteinExistence type="predicted"/>
<evidence type="ECO:0000256" key="2">
    <source>
        <dbReference type="ARBA" id="ARBA00022679"/>
    </source>
</evidence>
<dbReference type="RefSeq" id="WP_269319586.1">
    <property type="nucleotide sequence ID" value="NZ_CCCS020000017.1"/>
</dbReference>
<dbReference type="Pfam" id="PF00588">
    <property type="entry name" value="SpoU_methylase"/>
    <property type="match status" value="1"/>
</dbReference>
<dbReference type="GO" id="GO:0070039">
    <property type="term" value="F:rRNA (guanosine-2'-O-)-methyltransferase activity"/>
    <property type="evidence" value="ECO:0007669"/>
    <property type="project" value="TreeGrafter"/>
</dbReference>
<evidence type="ECO:0000256" key="1">
    <source>
        <dbReference type="ARBA" id="ARBA00022603"/>
    </source>
</evidence>
<comment type="caution">
    <text evidence="4">The sequence shown here is derived from an EMBL/GenBank/DDBJ whole genome shotgun (WGS) entry which is preliminary data.</text>
</comment>
<dbReference type="GO" id="GO:0003723">
    <property type="term" value="F:RNA binding"/>
    <property type="evidence" value="ECO:0007669"/>
    <property type="project" value="InterPro"/>
</dbReference>
<gene>
    <name evidence="4" type="ORF">AFERRI_240077</name>
</gene>
<dbReference type="InterPro" id="IPR001537">
    <property type="entry name" value="SpoU_MeTrfase"/>
</dbReference>
<dbReference type="AlphaFoldDB" id="A0A060UR05"/>
<accession>A0A060UR05</accession>